<dbReference type="Proteomes" id="UP000248806">
    <property type="component" value="Unassembled WGS sequence"/>
</dbReference>
<keyword evidence="2" id="KW-1185">Reference proteome</keyword>
<dbReference type="AlphaFoldDB" id="A0A326U1W0"/>
<evidence type="ECO:0000313" key="2">
    <source>
        <dbReference type="Proteomes" id="UP000248806"/>
    </source>
</evidence>
<comment type="caution">
    <text evidence="1">The sequence shown here is derived from an EMBL/GenBank/DDBJ whole genome shotgun (WGS) entry which is preliminary data.</text>
</comment>
<name>A0A326U1W0_THEHA</name>
<proteinExistence type="predicted"/>
<protein>
    <submittedName>
        <fullName evidence="1">Uncharacterized protein</fullName>
    </submittedName>
</protein>
<dbReference type="EMBL" id="QKUF01000019">
    <property type="protein sequence ID" value="PZW25259.1"/>
    <property type="molecule type" value="Genomic_DNA"/>
</dbReference>
<gene>
    <name evidence="1" type="ORF">EI42_04311</name>
</gene>
<organism evidence="1 2">
    <name type="scientific">Thermosporothrix hazakensis</name>
    <dbReference type="NCBI Taxonomy" id="644383"/>
    <lineage>
        <taxon>Bacteria</taxon>
        <taxon>Bacillati</taxon>
        <taxon>Chloroflexota</taxon>
        <taxon>Ktedonobacteria</taxon>
        <taxon>Ktedonobacterales</taxon>
        <taxon>Thermosporotrichaceae</taxon>
        <taxon>Thermosporothrix</taxon>
    </lineage>
</organism>
<reference evidence="1 2" key="1">
    <citation type="submission" date="2018-06" db="EMBL/GenBank/DDBJ databases">
        <title>Genomic Encyclopedia of Archaeal and Bacterial Type Strains, Phase II (KMG-II): from individual species to whole genera.</title>
        <authorList>
            <person name="Goeker M."/>
        </authorList>
    </citation>
    <scope>NUCLEOTIDE SEQUENCE [LARGE SCALE GENOMIC DNA]</scope>
    <source>
        <strain evidence="1 2">ATCC BAA-1881</strain>
    </source>
</reference>
<evidence type="ECO:0000313" key="1">
    <source>
        <dbReference type="EMBL" id="PZW25259.1"/>
    </source>
</evidence>
<sequence>MIEHINSDGTVKTSNLNWGNYPEQVSYVTFKPGVGVKFITRYQYD</sequence>
<accession>A0A326U1W0</accession>